<name>A0AB38D1D8_9MYCO</name>
<proteinExistence type="predicted"/>
<evidence type="ECO:0000313" key="2">
    <source>
        <dbReference type="Proteomes" id="UP000185210"/>
    </source>
</evidence>
<protein>
    <submittedName>
        <fullName evidence="1">Uncharacterized protein</fullName>
    </submittedName>
</protein>
<dbReference type="Proteomes" id="UP000185210">
    <property type="component" value="Unassembled WGS sequence"/>
</dbReference>
<dbReference type="EMBL" id="FSHM01000004">
    <property type="protein sequence ID" value="SIB24329.1"/>
    <property type="molecule type" value="Genomic_DNA"/>
</dbReference>
<comment type="caution">
    <text evidence="1">The sequence shown here is derived from an EMBL/GenBank/DDBJ whole genome shotgun (WGS) entry which is preliminary data.</text>
</comment>
<sequence>MVNVYCPTMADEVLAAMREQHAAILALAHQFYDDIRRAKANGYAFSELEQHTGLSRGSLQRIVAGENPHIRVK</sequence>
<dbReference type="AlphaFoldDB" id="A0AB38D1D8"/>
<organism evidence="1 2">
    <name type="scientific">Mycobacteroides abscessus subsp. abscessus</name>
    <dbReference type="NCBI Taxonomy" id="1185650"/>
    <lineage>
        <taxon>Bacteria</taxon>
        <taxon>Bacillati</taxon>
        <taxon>Actinomycetota</taxon>
        <taxon>Actinomycetes</taxon>
        <taxon>Mycobacteriales</taxon>
        <taxon>Mycobacteriaceae</taxon>
        <taxon>Mycobacteroides</taxon>
        <taxon>Mycobacteroides abscessus</taxon>
    </lineage>
</organism>
<reference evidence="1 2" key="1">
    <citation type="submission" date="2016-11" db="EMBL/GenBank/DDBJ databases">
        <authorList>
            <consortium name="Pathogen Informatics"/>
        </authorList>
    </citation>
    <scope>NUCLEOTIDE SEQUENCE [LARGE SCALE GENOMIC DNA]</scope>
    <source>
        <strain evidence="1 2">104</strain>
    </source>
</reference>
<accession>A0AB38D1D8</accession>
<evidence type="ECO:0000313" key="1">
    <source>
        <dbReference type="EMBL" id="SIB24329.1"/>
    </source>
</evidence>
<gene>
    <name evidence="1" type="ORF">SAMEA2070301_03366</name>
</gene>